<reference evidence="1" key="1">
    <citation type="submission" date="2010-07" db="EMBL/GenBank/DDBJ databases">
        <authorList>
            <person name="Muzny D."/>
            <person name="Qin X."/>
            <person name="Deng J."/>
            <person name="Jiang H."/>
            <person name="Liu Y."/>
            <person name="Qu J."/>
            <person name="Song X.-Z."/>
            <person name="Zhang L."/>
            <person name="Thornton R."/>
            <person name="Coyle M."/>
            <person name="Francisco L."/>
            <person name="Jackson L."/>
            <person name="Javaid M."/>
            <person name="Korchina V."/>
            <person name="Kovar C."/>
            <person name="Mata R."/>
            <person name="Mathew T."/>
            <person name="Ngo R."/>
            <person name="Nguyen L."/>
            <person name="Nguyen N."/>
            <person name="Okwuonu G."/>
            <person name="Ongeri F."/>
            <person name="Pham C."/>
            <person name="Simmons D."/>
            <person name="Wilczek-Boney K."/>
            <person name="Hale W."/>
            <person name="Jakkamsetti A."/>
            <person name="Pham P."/>
            <person name="Ruth R."/>
            <person name="San Lucas F."/>
            <person name="Warren J."/>
            <person name="Zhang J."/>
            <person name="Zhao Z."/>
            <person name="Zhou C."/>
            <person name="Zhu D."/>
            <person name="Lee S."/>
            <person name="Bess C."/>
            <person name="Blankenburg K."/>
            <person name="Forbes L."/>
            <person name="Fu Q."/>
            <person name="Gubbala S."/>
            <person name="Hirani K."/>
            <person name="Jayaseelan J.C."/>
            <person name="Lara F."/>
            <person name="Munidasa M."/>
            <person name="Palculict T."/>
            <person name="Patil S."/>
            <person name="Pu L.-L."/>
            <person name="Saada N."/>
            <person name="Tang L."/>
            <person name="Weissenberger G."/>
            <person name="Zhu Y."/>
            <person name="Hemphill L."/>
            <person name="Shang Y."/>
            <person name="Youmans B."/>
            <person name="Ayvaz T."/>
            <person name="Ross M."/>
            <person name="Santibanez J."/>
            <person name="Aqrawi P."/>
            <person name="Gross S."/>
            <person name="Joshi V."/>
            <person name="Fowler G."/>
            <person name="Nazareth L."/>
            <person name="Reid J."/>
            <person name="Worley K."/>
            <person name="Petrosino J."/>
            <person name="Highlander S."/>
            <person name="Gibbs R."/>
        </authorList>
    </citation>
    <scope>NUCLEOTIDE SEQUENCE [LARGE SCALE GENOMIC DNA]</scope>
    <source>
        <strain evidence="1">DSM 16973</strain>
    </source>
</reference>
<accession>E0NTP0</accession>
<dbReference type="AlphaFoldDB" id="E0NTP0"/>
<protein>
    <submittedName>
        <fullName evidence="1">Uncharacterized protein</fullName>
    </submittedName>
</protein>
<proteinExistence type="predicted"/>
<dbReference type="HOGENOM" id="CLU_3102231_0_0_10"/>
<evidence type="ECO:0000313" key="2">
    <source>
        <dbReference type="Proteomes" id="UP000004394"/>
    </source>
</evidence>
<sequence length="51" mass="6250">MFTKQGVQRGKNRHFCYAAQYLKQVIWHIKRWKQEKGTRRYSLRSLSSCDM</sequence>
<name>E0NTP0_9BACT</name>
<comment type="caution">
    <text evidence="1">The sequence shown here is derived from an EMBL/GenBank/DDBJ whole genome shotgun (WGS) entry which is preliminary data.</text>
</comment>
<dbReference type="EMBL" id="AEEI01000050">
    <property type="protein sequence ID" value="EFM01423.1"/>
    <property type="molecule type" value="Genomic_DNA"/>
</dbReference>
<dbReference type="Proteomes" id="UP000004394">
    <property type="component" value="Unassembled WGS sequence"/>
</dbReference>
<dbReference type="BioCyc" id="PMAR862515-HMP:GMOO-1567-MONOMER"/>
<evidence type="ECO:0000313" key="1">
    <source>
        <dbReference type="EMBL" id="EFM01423.1"/>
    </source>
</evidence>
<organism evidence="1 2">
    <name type="scientific">Hoylesella marshii DSM 16973 = JCM 13450</name>
    <dbReference type="NCBI Taxonomy" id="862515"/>
    <lineage>
        <taxon>Bacteria</taxon>
        <taxon>Pseudomonadati</taxon>
        <taxon>Bacteroidota</taxon>
        <taxon>Bacteroidia</taxon>
        <taxon>Bacteroidales</taxon>
        <taxon>Prevotellaceae</taxon>
        <taxon>Hoylesella</taxon>
    </lineage>
</organism>
<gene>
    <name evidence="1" type="ORF">HMPREF0658_1543</name>
</gene>
<keyword evidence="2" id="KW-1185">Reference proteome</keyword>